<proteinExistence type="predicted"/>
<dbReference type="Proteomes" id="UP000604737">
    <property type="component" value="Unassembled WGS sequence"/>
</dbReference>
<protein>
    <recommendedName>
        <fullName evidence="3">Four helix bundle protein</fullName>
    </recommendedName>
</protein>
<gene>
    <name evidence="1" type="ORF">GCM10007350_21900</name>
</gene>
<organism evidence="1 2">
    <name type="scientific">Jeongeupia chitinilytica</name>
    <dbReference type="NCBI Taxonomy" id="1041641"/>
    <lineage>
        <taxon>Bacteria</taxon>
        <taxon>Pseudomonadati</taxon>
        <taxon>Pseudomonadota</taxon>
        <taxon>Betaproteobacteria</taxon>
        <taxon>Neisseriales</taxon>
        <taxon>Chitinibacteraceae</taxon>
        <taxon>Jeongeupia</taxon>
    </lineage>
</organism>
<sequence>MTKLDLVRAAIAVLPEPFIAAQVIRATGDSHAGSRMRDLCRYGELVCETYVGAARATCQYRRTARFGLDKAELVVLAEQQLRAQISIADWLLGRLAHIARRRLAQGRACSI</sequence>
<reference evidence="2" key="1">
    <citation type="journal article" date="2019" name="Int. J. Syst. Evol. Microbiol.">
        <title>The Global Catalogue of Microorganisms (GCM) 10K type strain sequencing project: providing services to taxonomists for standard genome sequencing and annotation.</title>
        <authorList>
            <consortium name="The Broad Institute Genomics Platform"/>
            <consortium name="The Broad Institute Genome Sequencing Center for Infectious Disease"/>
            <person name="Wu L."/>
            <person name="Ma J."/>
        </authorList>
    </citation>
    <scope>NUCLEOTIDE SEQUENCE [LARGE SCALE GENOMIC DNA]</scope>
    <source>
        <strain evidence="2">KCTC 23701</strain>
    </source>
</reference>
<evidence type="ECO:0000313" key="2">
    <source>
        <dbReference type="Proteomes" id="UP000604737"/>
    </source>
</evidence>
<evidence type="ECO:0008006" key="3">
    <source>
        <dbReference type="Google" id="ProtNLM"/>
    </source>
</evidence>
<accession>A0ABQ3H083</accession>
<evidence type="ECO:0000313" key="1">
    <source>
        <dbReference type="EMBL" id="GHD63763.1"/>
    </source>
</evidence>
<keyword evidence="2" id="KW-1185">Reference proteome</keyword>
<comment type="caution">
    <text evidence="1">The sequence shown here is derived from an EMBL/GenBank/DDBJ whole genome shotgun (WGS) entry which is preliminary data.</text>
</comment>
<name>A0ABQ3H083_9NEIS</name>
<dbReference type="EMBL" id="BMYO01000005">
    <property type="protein sequence ID" value="GHD63763.1"/>
    <property type="molecule type" value="Genomic_DNA"/>
</dbReference>